<organism evidence="1 2">
    <name type="scientific">Winogradskyella ouciana</name>
    <dbReference type="NCBI Taxonomy" id="2608631"/>
    <lineage>
        <taxon>Bacteria</taxon>
        <taxon>Pseudomonadati</taxon>
        <taxon>Bacteroidota</taxon>
        <taxon>Flavobacteriia</taxon>
        <taxon>Flavobacteriales</taxon>
        <taxon>Flavobacteriaceae</taxon>
        <taxon>Winogradskyella</taxon>
    </lineage>
</organism>
<evidence type="ECO:0000313" key="1">
    <source>
        <dbReference type="EMBL" id="MTE27423.1"/>
    </source>
</evidence>
<accession>A0A7K1GE53</accession>
<keyword evidence="2" id="KW-1185">Reference proteome</keyword>
<gene>
    <name evidence="1" type="ORF">F1003_10825</name>
</gene>
<sequence length="162" mass="18887">MLKSLPFEVTLADKYSVILTEEPIIDFIKNNHKRVKVIASFENQQIEFYAALKKEKTGLFRIYFSKAKQKELGVFPNDYFKLQILEDTSKYGVEMSEELEAVLLSDYDAFQIFEHLTPGKQRTIIYAISRYKASQTRIDKSILLTENLKRGIKDPKLLLKIN</sequence>
<evidence type="ECO:0000313" key="2">
    <source>
        <dbReference type="Proteomes" id="UP000447545"/>
    </source>
</evidence>
<protein>
    <recommendedName>
        <fullName evidence="3">Bacteriocin-protection, YdeI or OmpD-Associated</fullName>
    </recommendedName>
</protein>
<name>A0A7K1GE53_9FLAO</name>
<dbReference type="AlphaFoldDB" id="A0A7K1GE53"/>
<reference evidence="1 2" key="1">
    <citation type="submission" date="2019-11" db="EMBL/GenBank/DDBJ databases">
        <title>Winogradskyella ouciana sp. nov., isolated from the hadal seawater of the Mariana Trench.</title>
        <authorList>
            <person name="Liu R."/>
        </authorList>
    </citation>
    <scope>NUCLEOTIDE SEQUENCE [LARGE SCALE GENOMIC DNA]</scope>
    <source>
        <strain evidence="1 2">ZXX205</strain>
    </source>
</reference>
<dbReference type="RefSeq" id="WP_155089441.1">
    <property type="nucleotide sequence ID" value="NZ_WJYA01000006.1"/>
</dbReference>
<dbReference type="Pfam" id="PF13376">
    <property type="entry name" value="OmdA"/>
    <property type="match status" value="1"/>
</dbReference>
<dbReference type="EMBL" id="WJYA01000006">
    <property type="protein sequence ID" value="MTE27423.1"/>
    <property type="molecule type" value="Genomic_DNA"/>
</dbReference>
<proteinExistence type="predicted"/>
<comment type="caution">
    <text evidence="1">The sequence shown here is derived from an EMBL/GenBank/DDBJ whole genome shotgun (WGS) entry which is preliminary data.</text>
</comment>
<dbReference type="Proteomes" id="UP000447545">
    <property type="component" value="Unassembled WGS sequence"/>
</dbReference>
<evidence type="ECO:0008006" key="3">
    <source>
        <dbReference type="Google" id="ProtNLM"/>
    </source>
</evidence>